<dbReference type="RefSeq" id="WP_055727987.1">
    <property type="nucleotide sequence ID" value="NZ_FUYX01000001.1"/>
</dbReference>
<keyword evidence="12" id="KW-0282">Flagellum</keyword>
<evidence type="ECO:0000256" key="3">
    <source>
        <dbReference type="ARBA" id="ARBA00017948"/>
    </source>
</evidence>
<dbReference type="STRING" id="53254.SAMN05660750_00029"/>
<reference evidence="12 14" key="1">
    <citation type="submission" date="2015-10" db="EMBL/GenBank/DDBJ databases">
        <title>Draft genome of Bosea thiooxidans.</title>
        <authorList>
            <person name="Wang X."/>
        </authorList>
    </citation>
    <scope>NUCLEOTIDE SEQUENCE [LARGE SCALE GENOMIC DNA]</scope>
    <source>
        <strain evidence="12 14">CGMCC 9174</strain>
    </source>
</reference>
<dbReference type="GO" id="GO:0071978">
    <property type="term" value="P:bacterial-type flagellum-dependent swarming motility"/>
    <property type="evidence" value="ECO:0007669"/>
    <property type="project" value="TreeGrafter"/>
</dbReference>
<dbReference type="NCBIfam" id="TIGR02488">
    <property type="entry name" value="flgG_G_neg"/>
    <property type="match status" value="1"/>
</dbReference>
<evidence type="ECO:0000256" key="5">
    <source>
        <dbReference type="ARBA" id="ARBA00025933"/>
    </source>
</evidence>
<evidence type="ECO:0000256" key="7">
    <source>
        <dbReference type="NCBIfam" id="TIGR02488"/>
    </source>
</evidence>
<evidence type="ECO:0000256" key="1">
    <source>
        <dbReference type="ARBA" id="ARBA00004117"/>
    </source>
</evidence>
<organism evidence="12 14">
    <name type="scientific">Bosea thiooxidans</name>
    <dbReference type="NCBI Taxonomy" id="53254"/>
    <lineage>
        <taxon>Bacteria</taxon>
        <taxon>Pseudomonadati</taxon>
        <taxon>Pseudomonadota</taxon>
        <taxon>Alphaproteobacteria</taxon>
        <taxon>Hyphomicrobiales</taxon>
        <taxon>Boseaceae</taxon>
        <taxon>Bosea</taxon>
    </lineage>
</organism>
<evidence type="ECO:0000313" key="14">
    <source>
        <dbReference type="Proteomes" id="UP000051562"/>
    </source>
</evidence>
<evidence type="ECO:0000313" key="12">
    <source>
        <dbReference type="EMBL" id="KQK30826.1"/>
    </source>
</evidence>
<evidence type="ECO:0000313" key="15">
    <source>
        <dbReference type="Proteomes" id="UP000190130"/>
    </source>
</evidence>
<proteinExistence type="inferred from homology"/>
<accession>A0A0Q3SZK4</accession>
<dbReference type="Pfam" id="PF06429">
    <property type="entry name" value="Flg_bbr_C"/>
    <property type="match status" value="1"/>
</dbReference>
<dbReference type="PROSITE" id="PS00588">
    <property type="entry name" value="FLAGELLA_BB_ROD"/>
    <property type="match status" value="1"/>
</dbReference>
<dbReference type="OrthoDB" id="9804559at2"/>
<dbReference type="SUPFAM" id="SSF117143">
    <property type="entry name" value="Flagellar hook protein flgE"/>
    <property type="match status" value="1"/>
</dbReference>
<dbReference type="Proteomes" id="UP000190130">
    <property type="component" value="Unassembled WGS sequence"/>
</dbReference>
<dbReference type="Proteomes" id="UP000051562">
    <property type="component" value="Unassembled WGS sequence"/>
</dbReference>
<comment type="subunit">
    <text evidence="5 8">The basal body constitutes a major portion of the flagellar organelle and consists of four rings (L,P,S, and M) mounted on a central rod. The rod consists of about 26 subunits of FlgG in the distal portion, and FlgB, FlgC and FlgF are thought to build up the proximal portion of the rod with about 6 subunits each.</text>
</comment>
<evidence type="ECO:0000256" key="2">
    <source>
        <dbReference type="ARBA" id="ARBA00009677"/>
    </source>
</evidence>
<feature type="domain" description="Flagellar hook protein FlgE/F/G-like D1" evidence="11">
    <location>
        <begin position="96"/>
        <end position="159"/>
    </location>
</feature>
<keyword evidence="12" id="KW-0966">Cell projection</keyword>
<evidence type="ECO:0000256" key="4">
    <source>
        <dbReference type="ARBA" id="ARBA00023143"/>
    </source>
</evidence>
<comment type="similarity">
    <text evidence="2 8">Belongs to the flagella basal body rod proteins family.</text>
</comment>
<evidence type="ECO:0000259" key="9">
    <source>
        <dbReference type="Pfam" id="PF00460"/>
    </source>
</evidence>
<dbReference type="AlphaFoldDB" id="A0A0Q3SZK4"/>
<comment type="subcellular location">
    <subcellularLocation>
        <location evidence="1 8">Bacterial flagellum basal body</location>
    </subcellularLocation>
</comment>
<evidence type="ECO:0000313" key="13">
    <source>
        <dbReference type="EMBL" id="SKB32100.1"/>
    </source>
</evidence>
<keyword evidence="4 8" id="KW-0975">Bacterial flagellum</keyword>
<dbReference type="InterPro" id="IPR001444">
    <property type="entry name" value="Flag_bb_rod_N"/>
</dbReference>
<evidence type="ECO:0000259" key="10">
    <source>
        <dbReference type="Pfam" id="PF06429"/>
    </source>
</evidence>
<feature type="domain" description="Flagellar basal body rod protein N-terminal" evidence="9">
    <location>
        <begin position="4"/>
        <end position="34"/>
    </location>
</feature>
<dbReference type="InterPro" id="IPR010930">
    <property type="entry name" value="Flg_bb/hook_C_dom"/>
</dbReference>
<evidence type="ECO:0000256" key="8">
    <source>
        <dbReference type="RuleBase" id="RU362116"/>
    </source>
</evidence>
<dbReference type="GO" id="GO:0009426">
    <property type="term" value="C:bacterial-type flagellum basal body, distal rod"/>
    <property type="evidence" value="ECO:0007669"/>
    <property type="project" value="UniProtKB-UniRule"/>
</dbReference>
<sequence>MRAMQTAATGMMAQEMNVQVISNNIANVRTTGYKRQQIHFQDLLYEHFRRAGSATSDQNTQAPAGTFIGSGVKTVSTGRVMTQGNLTPTEKPYDLAIRGEGFFRIRMPDGRTTYSRDGSFDLDAQGQIVTRDGYQVEPGITVPNNATSISINAQGTVEAMLPGQTAPQQLGQIQLVRFVNKVGLESIGDNLYIETAASGQPIDGFGGGEGFGTLQQNYLEEGNVQAVTELSSLIAAQRAYEMNSKVITAADQMMSATTQMFRG</sequence>
<keyword evidence="12" id="KW-0969">Cilium</keyword>
<dbReference type="Pfam" id="PF22692">
    <property type="entry name" value="LlgE_F_G_D1"/>
    <property type="match status" value="1"/>
</dbReference>
<feature type="domain" description="Flagellar basal-body/hook protein C-terminal" evidence="10">
    <location>
        <begin position="215"/>
        <end position="260"/>
    </location>
</feature>
<dbReference type="EMBL" id="FUYX01000001">
    <property type="protein sequence ID" value="SKB32100.1"/>
    <property type="molecule type" value="Genomic_DNA"/>
</dbReference>
<dbReference type="Pfam" id="PF00460">
    <property type="entry name" value="Flg_bb_rod"/>
    <property type="match status" value="1"/>
</dbReference>
<dbReference type="EMBL" id="LMAR01000033">
    <property type="protein sequence ID" value="KQK30826.1"/>
    <property type="molecule type" value="Genomic_DNA"/>
</dbReference>
<dbReference type="InterPro" id="IPR037925">
    <property type="entry name" value="FlgE/F/G-like"/>
</dbReference>
<protein>
    <recommendedName>
        <fullName evidence="3 7">Flagellar basal-body rod protein FlgG</fullName>
    </recommendedName>
    <alternativeName>
        <fullName evidence="6 8">Distal rod protein</fullName>
    </alternativeName>
</protein>
<name>A0A0Q3SZK4_9HYPH</name>
<evidence type="ECO:0000256" key="6">
    <source>
        <dbReference type="ARBA" id="ARBA00032912"/>
    </source>
</evidence>
<dbReference type="NCBIfam" id="TIGR03506">
    <property type="entry name" value="FlgEFG_subfam"/>
    <property type="match status" value="2"/>
</dbReference>
<dbReference type="InterPro" id="IPR053967">
    <property type="entry name" value="LlgE_F_G-like_D1"/>
</dbReference>
<dbReference type="InterPro" id="IPR019776">
    <property type="entry name" value="Flagellar_basal_body_rod_CS"/>
</dbReference>
<evidence type="ECO:0000259" key="11">
    <source>
        <dbReference type="Pfam" id="PF22692"/>
    </source>
</evidence>
<dbReference type="InterPro" id="IPR012834">
    <property type="entry name" value="FlgG_G_neg"/>
</dbReference>
<dbReference type="PANTHER" id="PTHR30435:SF19">
    <property type="entry name" value="FLAGELLAR BASAL-BODY ROD PROTEIN FLGG"/>
    <property type="match status" value="1"/>
</dbReference>
<dbReference type="PANTHER" id="PTHR30435">
    <property type="entry name" value="FLAGELLAR PROTEIN"/>
    <property type="match status" value="1"/>
</dbReference>
<reference evidence="13 15" key="2">
    <citation type="submission" date="2017-02" db="EMBL/GenBank/DDBJ databases">
        <authorList>
            <person name="Peterson S.W."/>
        </authorList>
    </citation>
    <scope>NUCLEOTIDE SEQUENCE [LARGE SCALE GENOMIC DNA]</scope>
    <source>
        <strain evidence="13 15">DSM 9653</strain>
    </source>
</reference>
<dbReference type="InterPro" id="IPR020013">
    <property type="entry name" value="Flagellar_FlgE/F/G"/>
</dbReference>
<keyword evidence="14" id="KW-1185">Reference proteome</keyword>
<gene>
    <name evidence="12" type="primary">flgG</name>
    <name evidence="12" type="ORF">ARD30_12880</name>
    <name evidence="13" type="ORF">SAMN05660750_00029</name>
</gene>